<dbReference type="InterPro" id="IPR002100">
    <property type="entry name" value="TF_MADSbox"/>
</dbReference>
<keyword evidence="5" id="KW-0539">Nucleus</keyword>
<dbReference type="AlphaFoldDB" id="A0A3L6SLH9"/>
<dbReference type="CDD" id="cd00120">
    <property type="entry name" value="MADS"/>
    <property type="match status" value="1"/>
</dbReference>
<proteinExistence type="predicted"/>
<dbReference type="STRING" id="4540.A0A3L6SLH9"/>
<dbReference type="PRINTS" id="PR00404">
    <property type="entry name" value="MADSDOMAIN"/>
</dbReference>
<evidence type="ECO:0000313" key="8">
    <source>
        <dbReference type="Proteomes" id="UP000275267"/>
    </source>
</evidence>
<dbReference type="SMART" id="SM00432">
    <property type="entry name" value="MADS"/>
    <property type="match status" value="1"/>
</dbReference>
<evidence type="ECO:0000259" key="6">
    <source>
        <dbReference type="PROSITE" id="PS50066"/>
    </source>
</evidence>
<evidence type="ECO:0000256" key="2">
    <source>
        <dbReference type="ARBA" id="ARBA00023015"/>
    </source>
</evidence>
<dbReference type="GO" id="GO:0046983">
    <property type="term" value="F:protein dimerization activity"/>
    <property type="evidence" value="ECO:0007669"/>
    <property type="project" value="InterPro"/>
</dbReference>
<comment type="subcellular location">
    <subcellularLocation>
        <location evidence="1">Nucleus</location>
    </subcellularLocation>
</comment>
<keyword evidence="2" id="KW-0805">Transcription regulation</keyword>
<feature type="domain" description="MADS-box" evidence="6">
    <location>
        <begin position="1"/>
        <end position="52"/>
    </location>
</feature>
<dbReference type="PANTHER" id="PTHR48019">
    <property type="entry name" value="SERUM RESPONSE FACTOR HOMOLOG"/>
    <property type="match status" value="1"/>
</dbReference>
<evidence type="ECO:0000256" key="4">
    <source>
        <dbReference type="ARBA" id="ARBA00023163"/>
    </source>
</evidence>
<reference evidence="8" key="1">
    <citation type="journal article" date="2019" name="Nat. Commun.">
        <title>The genome of broomcorn millet.</title>
        <authorList>
            <person name="Zou C."/>
            <person name="Miki D."/>
            <person name="Li D."/>
            <person name="Tang Q."/>
            <person name="Xiao L."/>
            <person name="Rajput S."/>
            <person name="Deng P."/>
            <person name="Jia W."/>
            <person name="Huang R."/>
            <person name="Zhang M."/>
            <person name="Sun Y."/>
            <person name="Hu J."/>
            <person name="Fu X."/>
            <person name="Schnable P.S."/>
            <person name="Li F."/>
            <person name="Zhang H."/>
            <person name="Feng B."/>
            <person name="Zhu X."/>
            <person name="Liu R."/>
            <person name="Schnable J.C."/>
            <person name="Zhu J.-K."/>
            <person name="Zhang H."/>
        </authorList>
    </citation>
    <scope>NUCLEOTIDE SEQUENCE [LARGE SCALE GENOMIC DNA]</scope>
</reference>
<evidence type="ECO:0000256" key="1">
    <source>
        <dbReference type="ARBA" id="ARBA00004123"/>
    </source>
</evidence>
<evidence type="ECO:0000313" key="7">
    <source>
        <dbReference type="EMBL" id="RLN23456.1"/>
    </source>
</evidence>
<comment type="caution">
    <text evidence="7">The sequence shown here is derived from an EMBL/GenBank/DDBJ whole genome shotgun (WGS) entry which is preliminary data.</text>
</comment>
<sequence length="443" mass="46381">MGRRKVSMGLIPNSRVRAGTFGKRKEGLKKKAGELSVLCGVDVALVVAAGDGAGAAAGDVWESREGVLARYRALGAEARARHTHRAYVDAELGKGEAKLARVHQGGPDALARWDKALDGVATEEEARRLLDALDAAIRAAEDRRRALGLPPADDAEDGVVLDGVAPLNFAAAAGDYGLLHDAAGGDANNDQQAMWGSNGFHFQQGGAADMQHTAYGFQQYTTSSGGGMEGYQLQMAPDMYSSGDHNNGHLADDYQQYQPCDPMQQHGYGFQCADASYFGLPSGYAQPSLPMWSADEARHAMLPLEYPSADAGLNYADTPAAQRAGGSSFAMGTASGNFVYSPPALSLATGTAAGAGGDFVNNAPPAAAPSYTMGGSGDNFSNAMPAQPLAMSYGGDLTIAGRYPAQWQAPQHPQRAGGNQKPSIEQLHYLSDLEDTQLHLCGN</sequence>
<evidence type="ECO:0000256" key="3">
    <source>
        <dbReference type="ARBA" id="ARBA00023125"/>
    </source>
</evidence>
<dbReference type="Gene3D" id="3.40.1810.10">
    <property type="entry name" value="Transcription factor, MADS-box"/>
    <property type="match status" value="1"/>
</dbReference>
<name>A0A3L6SLH9_PANMI</name>
<dbReference type="OrthoDB" id="783564at2759"/>
<organism evidence="7 8">
    <name type="scientific">Panicum miliaceum</name>
    <name type="common">Proso millet</name>
    <name type="synonym">Broomcorn millet</name>
    <dbReference type="NCBI Taxonomy" id="4540"/>
    <lineage>
        <taxon>Eukaryota</taxon>
        <taxon>Viridiplantae</taxon>
        <taxon>Streptophyta</taxon>
        <taxon>Embryophyta</taxon>
        <taxon>Tracheophyta</taxon>
        <taxon>Spermatophyta</taxon>
        <taxon>Magnoliopsida</taxon>
        <taxon>Liliopsida</taxon>
        <taxon>Poales</taxon>
        <taxon>Poaceae</taxon>
        <taxon>PACMAD clade</taxon>
        <taxon>Panicoideae</taxon>
        <taxon>Panicodae</taxon>
        <taxon>Paniceae</taxon>
        <taxon>Panicinae</taxon>
        <taxon>Panicum</taxon>
        <taxon>Panicum sect. Panicum</taxon>
    </lineage>
</organism>
<gene>
    <name evidence="7" type="ORF">C2845_PM07G09070</name>
</gene>
<dbReference type="Pfam" id="PF00319">
    <property type="entry name" value="SRF-TF"/>
    <property type="match status" value="1"/>
</dbReference>
<dbReference type="InterPro" id="IPR036879">
    <property type="entry name" value="TF_MADSbox_sf"/>
</dbReference>
<keyword evidence="4" id="KW-0804">Transcription</keyword>
<dbReference type="EMBL" id="PQIB02000004">
    <property type="protein sequence ID" value="RLN23456.1"/>
    <property type="molecule type" value="Genomic_DNA"/>
</dbReference>
<keyword evidence="8" id="KW-1185">Reference proteome</keyword>
<dbReference type="GO" id="GO:0003677">
    <property type="term" value="F:DNA binding"/>
    <property type="evidence" value="ECO:0007669"/>
    <property type="project" value="UniProtKB-KW"/>
</dbReference>
<dbReference type="SUPFAM" id="SSF55455">
    <property type="entry name" value="SRF-like"/>
    <property type="match status" value="1"/>
</dbReference>
<dbReference type="GO" id="GO:0005634">
    <property type="term" value="C:nucleus"/>
    <property type="evidence" value="ECO:0007669"/>
    <property type="project" value="UniProtKB-SubCell"/>
</dbReference>
<protein>
    <recommendedName>
        <fullName evidence="6">MADS-box domain-containing protein</fullName>
    </recommendedName>
</protein>
<evidence type="ECO:0000256" key="5">
    <source>
        <dbReference type="ARBA" id="ARBA00023242"/>
    </source>
</evidence>
<dbReference type="InterPro" id="IPR050142">
    <property type="entry name" value="MADS-box/MEF2_TF"/>
</dbReference>
<dbReference type="PROSITE" id="PS50066">
    <property type="entry name" value="MADS_BOX_2"/>
    <property type="match status" value="1"/>
</dbReference>
<accession>A0A3L6SLH9</accession>
<dbReference type="Proteomes" id="UP000275267">
    <property type="component" value="Unassembled WGS sequence"/>
</dbReference>
<keyword evidence="3" id="KW-0238">DNA-binding</keyword>